<sequence>MACVAIAATFVSALTGCSVVDTVIWGPDGSRVIDTTERVIRAAATGDEDTLTCGDAEPKFGKSQDWTGLSAGEPERFHAEYWEDQEPLDPAWNINLEVGPEGVAIGEVFPSDVFYRETGDGLCVVDIVWATVVG</sequence>
<accession>A0A3L7J1M6</accession>
<reference evidence="1 2" key="1">
    <citation type="submission" date="2018-10" db="EMBL/GenBank/DDBJ databases">
        <authorList>
            <person name="Li J."/>
        </authorList>
    </citation>
    <scope>NUCLEOTIDE SEQUENCE [LARGE SCALE GENOMIC DNA]</scope>
    <source>
        <strain evidence="1 2">ZD1-4</strain>
    </source>
</reference>
<protein>
    <submittedName>
        <fullName evidence="1">Uncharacterized protein</fullName>
    </submittedName>
</protein>
<name>A0A3L7J1M6_9MICO</name>
<evidence type="ECO:0000313" key="1">
    <source>
        <dbReference type="EMBL" id="RLQ84446.1"/>
    </source>
</evidence>
<dbReference type="OrthoDB" id="4944303at2"/>
<gene>
    <name evidence="1" type="ORF">D9V28_09670</name>
</gene>
<dbReference type="Proteomes" id="UP000282460">
    <property type="component" value="Unassembled WGS sequence"/>
</dbReference>
<evidence type="ECO:0000313" key="2">
    <source>
        <dbReference type="Proteomes" id="UP000282460"/>
    </source>
</evidence>
<proteinExistence type="predicted"/>
<comment type="caution">
    <text evidence="1">The sequence shown here is derived from an EMBL/GenBank/DDBJ whole genome shotgun (WGS) entry which is preliminary data.</text>
</comment>
<keyword evidence="2" id="KW-1185">Reference proteome</keyword>
<organism evidence="1 2">
    <name type="scientific">Mycetocola zhadangensis</name>
    <dbReference type="NCBI Taxonomy" id="1164595"/>
    <lineage>
        <taxon>Bacteria</taxon>
        <taxon>Bacillati</taxon>
        <taxon>Actinomycetota</taxon>
        <taxon>Actinomycetes</taxon>
        <taxon>Micrococcales</taxon>
        <taxon>Microbacteriaceae</taxon>
        <taxon>Mycetocola</taxon>
    </lineage>
</organism>
<dbReference type="AlphaFoldDB" id="A0A3L7J1M6"/>
<dbReference type="EMBL" id="RCWJ01000002">
    <property type="protein sequence ID" value="RLQ84446.1"/>
    <property type="molecule type" value="Genomic_DNA"/>
</dbReference>